<evidence type="ECO:0000256" key="7">
    <source>
        <dbReference type="RuleBase" id="RU361279"/>
    </source>
</evidence>
<dbReference type="PIRSF" id="PIRSF006806">
    <property type="entry name" value="FTHF_cligase"/>
    <property type="match status" value="1"/>
</dbReference>
<dbReference type="EC" id="6.3.3.2" evidence="5 7"/>
<dbReference type="AlphaFoldDB" id="A0A9W8G907"/>
<comment type="catalytic activity">
    <reaction evidence="4 7">
        <text>(6S)-5-formyl-5,6,7,8-tetrahydrofolate + ATP = (6R)-5,10-methenyltetrahydrofolate + ADP + phosphate</text>
        <dbReference type="Rhea" id="RHEA:10488"/>
        <dbReference type="ChEBI" id="CHEBI:30616"/>
        <dbReference type="ChEBI" id="CHEBI:43474"/>
        <dbReference type="ChEBI" id="CHEBI:57455"/>
        <dbReference type="ChEBI" id="CHEBI:57457"/>
        <dbReference type="ChEBI" id="CHEBI:456216"/>
        <dbReference type="EC" id="6.3.3.2"/>
    </reaction>
</comment>
<dbReference type="Pfam" id="PF01812">
    <property type="entry name" value="5-FTHF_cyc-lig"/>
    <property type="match status" value="1"/>
</dbReference>
<evidence type="ECO:0000256" key="5">
    <source>
        <dbReference type="ARBA" id="ARBA00038966"/>
    </source>
</evidence>
<feature type="binding site" evidence="6">
    <location>
        <position position="59"/>
    </location>
    <ligand>
        <name>substrate</name>
    </ligand>
</feature>
<dbReference type="GO" id="GO:0009396">
    <property type="term" value="P:folic acid-containing compound biosynthetic process"/>
    <property type="evidence" value="ECO:0007669"/>
    <property type="project" value="TreeGrafter"/>
</dbReference>
<dbReference type="InterPro" id="IPR002698">
    <property type="entry name" value="FTHF_cligase"/>
</dbReference>
<dbReference type="GO" id="GO:0005739">
    <property type="term" value="C:mitochondrion"/>
    <property type="evidence" value="ECO:0007669"/>
    <property type="project" value="TreeGrafter"/>
</dbReference>
<feature type="binding site" evidence="6">
    <location>
        <begin position="133"/>
        <end position="141"/>
    </location>
    <ligand>
        <name>ATP</name>
        <dbReference type="ChEBI" id="CHEBI:30616"/>
    </ligand>
</feature>
<keyword evidence="7" id="KW-0479">Metal-binding</keyword>
<dbReference type="OrthoDB" id="2015992at2759"/>
<evidence type="ECO:0000256" key="3">
    <source>
        <dbReference type="ARBA" id="ARBA00022840"/>
    </source>
</evidence>
<protein>
    <recommendedName>
        <fullName evidence="5 7">5-formyltetrahydrofolate cyclo-ligase</fullName>
        <ecNumber evidence="5 7">6.3.3.2</ecNumber>
    </recommendedName>
</protein>
<dbReference type="EMBL" id="JANBTW010000016">
    <property type="protein sequence ID" value="KAJ2678978.1"/>
    <property type="molecule type" value="Genomic_DNA"/>
</dbReference>
<sequence length="195" mass="21617">MTPINIAKRQLRKQMRALLGTLSAAHINEASARACQHILALDTLSNATHVALYVSTARELQTRDLIARLLAMGKRVYVPRCDAEMEMVRITGFGDLTRETSWGIWEPEGEGVDPHVLDFVLVPGVAFDRRGNRCGHGRGYYDRYLARTAAFACAVCLDEQIVDEVPTAEHDRTPDLIVAPQGAIFTKNHPSPSYS</sequence>
<comment type="caution">
    <text evidence="8">The sequence shown here is derived from an EMBL/GenBank/DDBJ whole genome shotgun (WGS) entry which is preliminary data.</text>
</comment>
<dbReference type="Proteomes" id="UP001151518">
    <property type="component" value="Unassembled WGS sequence"/>
</dbReference>
<comment type="similarity">
    <text evidence="1 7">Belongs to the 5-formyltetrahydrofolate cyclo-ligase family.</text>
</comment>
<dbReference type="GO" id="GO:0046872">
    <property type="term" value="F:metal ion binding"/>
    <property type="evidence" value="ECO:0007669"/>
    <property type="project" value="UniProtKB-KW"/>
</dbReference>
<evidence type="ECO:0000256" key="4">
    <source>
        <dbReference type="ARBA" id="ARBA00036539"/>
    </source>
</evidence>
<dbReference type="SUPFAM" id="SSF100950">
    <property type="entry name" value="NagB/RpiA/CoA transferase-like"/>
    <property type="match status" value="1"/>
</dbReference>
<proteinExistence type="inferred from homology"/>
<dbReference type="InterPro" id="IPR037171">
    <property type="entry name" value="NagB/RpiA_transferase-like"/>
</dbReference>
<dbReference type="GO" id="GO:0030272">
    <property type="term" value="F:5-formyltetrahydrofolate cyclo-ligase activity"/>
    <property type="evidence" value="ECO:0007669"/>
    <property type="project" value="UniProtKB-EC"/>
</dbReference>
<dbReference type="NCBIfam" id="TIGR02727">
    <property type="entry name" value="MTHFS_bact"/>
    <property type="match status" value="1"/>
</dbReference>
<evidence type="ECO:0000256" key="6">
    <source>
        <dbReference type="PIRSR" id="PIRSR006806-1"/>
    </source>
</evidence>
<keyword evidence="7" id="KW-0460">Magnesium</keyword>
<evidence type="ECO:0000313" key="9">
    <source>
        <dbReference type="Proteomes" id="UP001151518"/>
    </source>
</evidence>
<feature type="binding site" evidence="6">
    <location>
        <begin position="8"/>
        <end position="12"/>
    </location>
    <ligand>
        <name>ATP</name>
        <dbReference type="ChEBI" id="CHEBI:30616"/>
    </ligand>
</feature>
<evidence type="ECO:0000313" key="8">
    <source>
        <dbReference type="EMBL" id="KAJ2678978.1"/>
    </source>
</evidence>
<dbReference type="GO" id="GO:0005524">
    <property type="term" value="F:ATP binding"/>
    <property type="evidence" value="ECO:0007669"/>
    <property type="project" value="UniProtKB-KW"/>
</dbReference>
<evidence type="ECO:0000256" key="2">
    <source>
        <dbReference type="ARBA" id="ARBA00022741"/>
    </source>
</evidence>
<dbReference type="InterPro" id="IPR024185">
    <property type="entry name" value="FTHF_cligase-like_sf"/>
</dbReference>
<accession>A0A9W8G907</accession>
<keyword evidence="3 6" id="KW-0067">ATP-binding</keyword>
<organism evidence="8 9">
    <name type="scientific">Coemansia spiralis</name>
    <dbReference type="NCBI Taxonomy" id="417178"/>
    <lineage>
        <taxon>Eukaryota</taxon>
        <taxon>Fungi</taxon>
        <taxon>Fungi incertae sedis</taxon>
        <taxon>Zoopagomycota</taxon>
        <taxon>Kickxellomycotina</taxon>
        <taxon>Kickxellomycetes</taxon>
        <taxon>Kickxellales</taxon>
        <taxon>Kickxellaceae</taxon>
        <taxon>Coemansia</taxon>
    </lineage>
</organism>
<keyword evidence="2 6" id="KW-0547">Nucleotide-binding</keyword>
<dbReference type="PANTHER" id="PTHR23407:SF1">
    <property type="entry name" value="5-FORMYLTETRAHYDROFOLATE CYCLO-LIGASE"/>
    <property type="match status" value="1"/>
</dbReference>
<name>A0A9W8G907_9FUNG</name>
<comment type="cofactor">
    <cofactor evidence="7">
        <name>Mg(2+)</name>
        <dbReference type="ChEBI" id="CHEBI:18420"/>
    </cofactor>
</comment>
<reference evidence="8" key="1">
    <citation type="submission" date="2022-07" db="EMBL/GenBank/DDBJ databases">
        <title>Phylogenomic reconstructions and comparative analyses of Kickxellomycotina fungi.</title>
        <authorList>
            <person name="Reynolds N.K."/>
            <person name="Stajich J.E."/>
            <person name="Barry K."/>
            <person name="Grigoriev I.V."/>
            <person name="Crous P."/>
            <person name="Smith M.E."/>
        </authorList>
    </citation>
    <scope>NUCLEOTIDE SEQUENCE</scope>
    <source>
        <strain evidence="8">NRRL 3115</strain>
    </source>
</reference>
<dbReference type="Gene3D" id="3.40.50.10420">
    <property type="entry name" value="NagB/RpiA/CoA transferase-like"/>
    <property type="match status" value="1"/>
</dbReference>
<dbReference type="PANTHER" id="PTHR23407">
    <property type="entry name" value="ATPASE INHIBITOR/5-FORMYLTETRAHYDROFOLATE CYCLO-LIGASE"/>
    <property type="match status" value="1"/>
</dbReference>
<dbReference type="GO" id="GO:0035999">
    <property type="term" value="P:tetrahydrofolate interconversion"/>
    <property type="evidence" value="ECO:0007669"/>
    <property type="project" value="TreeGrafter"/>
</dbReference>
<feature type="binding site" evidence="6">
    <location>
        <position position="54"/>
    </location>
    <ligand>
        <name>substrate</name>
    </ligand>
</feature>
<gene>
    <name evidence="8" type="ORF">GGI25_001967</name>
</gene>
<evidence type="ECO:0000256" key="1">
    <source>
        <dbReference type="ARBA" id="ARBA00010638"/>
    </source>
</evidence>